<dbReference type="Gene3D" id="3.90.1140.10">
    <property type="entry name" value="Cyclic phosphodiesterase"/>
    <property type="match status" value="1"/>
</dbReference>
<feature type="domain" description="A-kinase anchor protein 7-like phosphoesterase" evidence="1">
    <location>
        <begin position="4"/>
        <end position="131"/>
    </location>
</feature>
<keyword evidence="3" id="KW-1185">Reference proteome</keyword>
<evidence type="ECO:0000259" key="1">
    <source>
        <dbReference type="Pfam" id="PF10469"/>
    </source>
</evidence>
<dbReference type="EMBL" id="CAXIEN010000353">
    <property type="protein sequence ID" value="CAL1294764.1"/>
    <property type="molecule type" value="Genomic_DNA"/>
</dbReference>
<gene>
    <name evidence="2" type="ORF">LARSCL_LOCUS18900</name>
</gene>
<reference evidence="2 3" key="1">
    <citation type="submission" date="2024-04" db="EMBL/GenBank/DDBJ databases">
        <authorList>
            <person name="Rising A."/>
            <person name="Reimegard J."/>
            <person name="Sonavane S."/>
            <person name="Akerstrom W."/>
            <person name="Nylinder S."/>
            <person name="Hedman E."/>
            <person name="Kallberg Y."/>
        </authorList>
    </citation>
    <scope>NUCLEOTIDE SEQUENCE [LARGE SCALE GENOMIC DNA]</scope>
</reference>
<name>A0AAV2BGI7_9ARAC</name>
<evidence type="ECO:0000313" key="3">
    <source>
        <dbReference type="Proteomes" id="UP001497382"/>
    </source>
</evidence>
<dbReference type="GO" id="GO:0005829">
    <property type="term" value="C:cytosol"/>
    <property type="evidence" value="ECO:0007669"/>
    <property type="project" value="TreeGrafter"/>
</dbReference>
<dbReference type="InterPro" id="IPR019510">
    <property type="entry name" value="AKAP7-like_phosphoesterase"/>
</dbReference>
<dbReference type="PANTHER" id="PTHR15934:SF2">
    <property type="entry name" value="A-KINASE ANCHOR PROTEIN 7-LIKE PHOSPHOESTERASE DOMAIN-CONTAINING PROTEIN"/>
    <property type="match status" value="1"/>
</dbReference>
<comment type="caution">
    <text evidence="2">The sequence shown here is derived from an EMBL/GenBank/DDBJ whole genome shotgun (WGS) entry which is preliminary data.</text>
</comment>
<dbReference type="Pfam" id="PF10469">
    <property type="entry name" value="AKAP7_NLS"/>
    <property type="match status" value="1"/>
</dbReference>
<sequence>MALKALRNSFEEASKSMCEEPIQLAFTALGHFNHQVLFGRIEMNEEFERLLQFREIVMRHFAAARIYSADNRPFVPHMTIAKINFERQKRDVIKEIDPNLYKQMEGKYLGFQTVSTIQLLTGVGNNEGYYAGDNLVFKLKDYQRHKRQYKNSMLPIRRLTS</sequence>
<dbReference type="PANTHER" id="PTHR15934">
    <property type="entry name" value="RNA 2',3'-CYCLIC PHOSPHODIESTERASE"/>
    <property type="match status" value="1"/>
</dbReference>
<dbReference type="InterPro" id="IPR052641">
    <property type="entry name" value="AKAP7_isoform_gamma"/>
</dbReference>
<dbReference type="AlphaFoldDB" id="A0AAV2BGI7"/>
<organism evidence="2 3">
    <name type="scientific">Larinioides sclopetarius</name>
    <dbReference type="NCBI Taxonomy" id="280406"/>
    <lineage>
        <taxon>Eukaryota</taxon>
        <taxon>Metazoa</taxon>
        <taxon>Ecdysozoa</taxon>
        <taxon>Arthropoda</taxon>
        <taxon>Chelicerata</taxon>
        <taxon>Arachnida</taxon>
        <taxon>Araneae</taxon>
        <taxon>Araneomorphae</taxon>
        <taxon>Entelegynae</taxon>
        <taxon>Araneoidea</taxon>
        <taxon>Araneidae</taxon>
        <taxon>Larinioides</taxon>
    </lineage>
</organism>
<protein>
    <recommendedName>
        <fullName evidence="1">A-kinase anchor protein 7-like phosphoesterase domain-containing protein</fullName>
    </recommendedName>
</protein>
<dbReference type="InterPro" id="IPR009097">
    <property type="entry name" value="Cyclic_Pdiesterase"/>
</dbReference>
<dbReference type="GO" id="GO:0010738">
    <property type="term" value="P:regulation of protein kinase A signaling"/>
    <property type="evidence" value="ECO:0007669"/>
    <property type="project" value="TreeGrafter"/>
</dbReference>
<accession>A0AAV2BGI7</accession>
<dbReference type="SUPFAM" id="SSF55144">
    <property type="entry name" value="LigT-like"/>
    <property type="match status" value="1"/>
</dbReference>
<proteinExistence type="predicted"/>
<dbReference type="GO" id="GO:0034237">
    <property type="term" value="F:protein kinase A regulatory subunit binding"/>
    <property type="evidence" value="ECO:0007669"/>
    <property type="project" value="TreeGrafter"/>
</dbReference>
<dbReference type="Proteomes" id="UP001497382">
    <property type="component" value="Unassembled WGS sequence"/>
</dbReference>
<evidence type="ECO:0000313" key="2">
    <source>
        <dbReference type="EMBL" id="CAL1294764.1"/>
    </source>
</evidence>